<dbReference type="EMBL" id="DVHA01000043">
    <property type="protein sequence ID" value="HIR60211.1"/>
    <property type="molecule type" value="Genomic_DNA"/>
</dbReference>
<reference evidence="2" key="1">
    <citation type="submission" date="2020-10" db="EMBL/GenBank/DDBJ databases">
        <authorList>
            <person name="Gilroy R."/>
        </authorList>
    </citation>
    <scope>NUCLEOTIDE SEQUENCE</scope>
    <source>
        <strain evidence="2">CHK189-12415</strain>
    </source>
</reference>
<sequence length="65" mass="6930">MEHGGGLSVAEQGGRWGRTVHGGGRRIRRALPGIFGRGGCLLFPVYAARGKMETARWGGPVVKKL</sequence>
<evidence type="ECO:0000313" key="2">
    <source>
        <dbReference type="EMBL" id="HIR60211.1"/>
    </source>
</evidence>
<dbReference type="AlphaFoldDB" id="A0A9D1DWM1"/>
<feature type="region of interest" description="Disordered" evidence="1">
    <location>
        <begin position="1"/>
        <end position="22"/>
    </location>
</feature>
<gene>
    <name evidence="2" type="ORF">IAB37_01365</name>
</gene>
<evidence type="ECO:0000256" key="1">
    <source>
        <dbReference type="SAM" id="MobiDB-lite"/>
    </source>
</evidence>
<organism evidence="2 3">
    <name type="scientific">Candidatus Faecivivens stercoravium</name>
    <dbReference type="NCBI Taxonomy" id="2840803"/>
    <lineage>
        <taxon>Bacteria</taxon>
        <taxon>Bacillati</taxon>
        <taxon>Bacillota</taxon>
        <taxon>Clostridia</taxon>
        <taxon>Eubacteriales</taxon>
        <taxon>Oscillospiraceae</taxon>
        <taxon>Oscillospiraceae incertae sedis</taxon>
        <taxon>Candidatus Faecivivens</taxon>
    </lineage>
</organism>
<evidence type="ECO:0000313" key="3">
    <source>
        <dbReference type="Proteomes" id="UP000824241"/>
    </source>
</evidence>
<reference evidence="2" key="2">
    <citation type="journal article" date="2021" name="PeerJ">
        <title>Extensive microbial diversity within the chicken gut microbiome revealed by metagenomics and culture.</title>
        <authorList>
            <person name="Gilroy R."/>
            <person name="Ravi A."/>
            <person name="Getino M."/>
            <person name="Pursley I."/>
            <person name="Horton D.L."/>
            <person name="Alikhan N.F."/>
            <person name="Baker D."/>
            <person name="Gharbi K."/>
            <person name="Hall N."/>
            <person name="Watson M."/>
            <person name="Adriaenssens E.M."/>
            <person name="Foster-Nyarko E."/>
            <person name="Jarju S."/>
            <person name="Secka A."/>
            <person name="Antonio M."/>
            <person name="Oren A."/>
            <person name="Chaudhuri R.R."/>
            <person name="La Ragione R."/>
            <person name="Hildebrand F."/>
            <person name="Pallen M.J."/>
        </authorList>
    </citation>
    <scope>NUCLEOTIDE SEQUENCE</scope>
    <source>
        <strain evidence="2">CHK189-12415</strain>
    </source>
</reference>
<proteinExistence type="predicted"/>
<accession>A0A9D1DWM1</accession>
<name>A0A9D1DWM1_9FIRM</name>
<comment type="caution">
    <text evidence="2">The sequence shown here is derived from an EMBL/GenBank/DDBJ whole genome shotgun (WGS) entry which is preliminary data.</text>
</comment>
<protein>
    <submittedName>
        <fullName evidence="2">Uncharacterized protein</fullName>
    </submittedName>
</protein>
<dbReference type="Proteomes" id="UP000824241">
    <property type="component" value="Unassembled WGS sequence"/>
</dbReference>